<feature type="signal peptide" evidence="2">
    <location>
        <begin position="1"/>
        <end position="26"/>
    </location>
</feature>
<evidence type="ECO:0000256" key="2">
    <source>
        <dbReference type="SAM" id="SignalP"/>
    </source>
</evidence>
<dbReference type="RefSeq" id="WP_038286803.1">
    <property type="nucleotide sequence ID" value="NZ_BAVR01000003.1"/>
</dbReference>
<gene>
    <name evidence="3" type="ORF">JCM21531_345</name>
</gene>
<organism evidence="3 4">
    <name type="scientific">Acetivibrio straminisolvens JCM 21531</name>
    <dbReference type="NCBI Taxonomy" id="1294263"/>
    <lineage>
        <taxon>Bacteria</taxon>
        <taxon>Bacillati</taxon>
        <taxon>Bacillota</taxon>
        <taxon>Clostridia</taxon>
        <taxon>Eubacteriales</taxon>
        <taxon>Oscillospiraceae</taxon>
        <taxon>Acetivibrio</taxon>
    </lineage>
</organism>
<keyword evidence="4" id="KW-1185">Reference proteome</keyword>
<keyword evidence="2" id="KW-0732">Signal</keyword>
<dbReference type="Proteomes" id="UP000019109">
    <property type="component" value="Unassembled WGS sequence"/>
</dbReference>
<protein>
    <submittedName>
        <fullName evidence="3">Uncharacterized protein</fullName>
    </submittedName>
</protein>
<evidence type="ECO:0000313" key="4">
    <source>
        <dbReference type="Proteomes" id="UP000019109"/>
    </source>
</evidence>
<dbReference type="AlphaFoldDB" id="W4V2H1"/>
<feature type="coiled-coil region" evidence="1">
    <location>
        <begin position="92"/>
        <end position="119"/>
    </location>
</feature>
<sequence>MTNRAKKVILVTTVIAVLLSSGTAIAKNFDKQSKTDLIERNTSAGTEKGFENLQDAEGYLNPKIAELTKMKEEYIRRGEKVPEELEAKIEGEKEYEAYLRETEKKRLEYEKEHEKKLKNAPKDEKGNPILNVEPLKHGFGYFPKEQQVIKKVDTDPSTPGFIFGRGMLEYEINTMAKSNISILASGCKKDNEDVGVIWQKIYSPTEFEVSVEKYEYPGKGAITFKSYADDNNILIFTYGDGQEGYFDVRANEAVFEKYNGN</sequence>
<name>W4V2H1_9FIRM</name>
<evidence type="ECO:0000256" key="1">
    <source>
        <dbReference type="SAM" id="Coils"/>
    </source>
</evidence>
<feature type="chain" id="PRO_5004850575" evidence="2">
    <location>
        <begin position="27"/>
        <end position="261"/>
    </location>
</feature>
<reference evidence="3" key="1">
    <citation type="journal article" date="2014" name="Genome Announc.">
        <title>Draft Genome Sequence of Clostridium straminisolvens Strain JCM 21531T, Isolated from a Cellulose-Degrading Bacterial Community.</title>
        <authorList>
            <person name="Yuki M."/>
            <person name="Oshima K."/>
            <person name="Suda W."/>
            <person name="Sakamoto M."/>
            <person name="Kitamura K."/>
            <person name="Iida T."/>
            <person name="Hattori M."/>
            <person name="Ohkuma M."/>
        </authorList>
    </citation>
    <scope>NUCLEOTIDE SEQUENCE [LARGE SCALE GENOMIC DNA]</scope>
    <source>
        <strain evidence="3">JCM 21531</strain>
    </source>
</reference>
<accession>W4V2H1</accession>
<dbReference type="EMBL" id="BAVR01000003">
    <property type="protein sequence ID" value="GAE87008.1"/>
    <property type="molecule type" value="Genomic_DNA"/>
</dbReference>
<proteinExistence type="predicted"/>
<keyword evidence="1" id="KW-0175">Coiled coil</keyword>
<dbReference type="OrthoDB" id="9888231at2"/>
<comment type="caution">
    <text evidence="3">The sequence shown here is derived from an EMBL/GenBank/DDBJ whole genome shotgun (WGS) entry which is preliminary data.</text>
</comment>
<evidence type="ECO:0000313" key="3">
    <source>
        <dbReference type="EMBL" id="GAE87008.1"/>
    </source>
</evidence>